<dbReference type="InterPro" id="IPR001870">
    <property type="entry name" value="B30.2/SPRY"/>
</dbReference>
<dbReference type="Gene3D" id="2.60.120.920">
    <property type="match status" value="1"/>
</dbReference>
<dbReference type="SMART" id="SM00449">
    <property type="entry name" value="SPRY"/>
    <property type="match status" value="1"/>
</dbReference>
<keyword evidence="2" id="KW-0488">Methylation</keyword>
<organism evidence="9 10">
    <name type="scientific">Amphibalanus amphitrite</name>
    <name type="common">Striped barnacle</name>
    <name type="synonym">Balanus amphitrite</name>
    <dbReference type="NCBI Taxonomy" id="1232801"/>
    <lineage>
        <taxon>Eukaryota</taxon>
        <taxon>Metazoa</taxon>
        <taxon>Ecdysozoa</taxon>
        <taxon>Arthropoda</taxon>
        <taxon>Crustacea</taxon>
        <taxon>Multicrustacea</taxon>
        <taxon>Cirripedia</taxon>
        <taxon>Thoracica</taxon>
        <taxon>Thoracicalcarea</taxon>
        <taxon>Balanomorpha</taxon>
        <taxon>Balanoidea</taxon>
        <taxon>Balanidae</taxon>
        <taxon>Amphibalaninae</taxon>
        <taxon>Amphibalanus</taxon>
    </lineage>
</organism>
<feature type="compositionally biased region" description="Basic and acidic residues" evidence="6">
    <location>
        <begin position="100"/>
        <end position="148"/>
    </location>
</feature>
<dbReference type="PANTHER" id="PTHR12381">
    <property type="entry name" value="HETEROGENEOUS NUCLEAR RIBONUCLEOPROTEIN U FAMILY MEMBER"/>
    <property type="match status" value="1"/>
</dbReference>
<evidence type="ECO:0000259" key="7">
    <source>
        <dbReference type="PROSITE" id="PS50188"/>
    </source>
</evidence>
<sequence>MSVDPTKMKVAELKAELEERGLDTKGLKAVLVKRLQEALDNEALADDGAEEADNAAEGEGDDKLEDTAEEAGDKPEAEPEPAKEPTPEPEPETTPVPEPEPVKEPEPAPAKEPEPAPAKEPEPEPEPAKEPEPEPAKEPEPEPTKEPEPAAEPEPKSSPAKAKSEQSSPQKQATPVKSEQGTPQKEATPVKSEPADNGAAQEEPMDQSEDTSKDEVKVEEIQLEDDKEAAGDGPKDTSSSQGDDVQFIKEEGQQQRGTKRARSPDRDEKRRRPTTPVKIEENEPEFDESKVVLDWYNSDLSLVIDAETRCSATPLSTEGFGFIWSGARATYGFKAGKVCFEVKITKHNGVGHLTQEANPHVLRVGWSLNSASLQLGEDEFTYGYGGTAKFSTNLKFKDYGKTFTEGDVVGAYADIGEETVTLHFTVNGAYQGVACQIPRSELGTDADKAALFPHVLSKNCALTVNMGQMEEPWFPAPEELPDYQFCQAAPEENRVRGTVGPSQRSDCTMIMMVGLPGCGKTTWANKYTAENPDLKVNILGTNCLIDRMKVMGLPRKKNYHGRWDQLIAMCTRCLNTLLDMASKRRRNYIIDQTNVYQSAQRRKMRNFAGFKRRAVVIVPTDEEFKRRIEKRTSEEGKDVPDSAVLEMKAAFKLPEVGEYLDEVEYLEEQREAAQELVDKYAKEARDAGYLPPWEKKGRYDNRNSGGGDRELGLLCQGYGQQGYGQQQSGYGQYYQQGYGQNYGGGYGSSGHYGR</sequence>
<evidence type="ECO:0000256" key="6">
    <source>
        <dbReference type="SAM" id="MobiDB-lite"/>
    </source>
</evidence>
<dbReference type="Pfam" id="PF13671">
    <property type="entry name" value="AAA_33"/>
    <property type="match status" value="1"/>
</dbReference>
<dbReference type="Gene3D" id="3.40.50.300">
    <property type="entry name" value="P-loop containing nucleotide triphosphate hydrolases"/>
    <property type="match status" value="1"/>
</dbReference>
<dbReference type="GO" id="GO:0003723">
    <property type="term" value="F:RNA binding"/>
    <property type="evidence" value="ECO:0007669"/>
    <property type="project" value="TreeGrafter"/>
</dbReference>
<feature type="compositionally biased region" description="Acidic residues" evidence="6">
    <location>
        <begin position="42"/>
        <end position="70"/>
    </location>
</feature>
<dbReference type="Pfam" id="PF02037">
    <property type="entry name" value="SAP"/>
    <property type="match status" value="1"/>
</dbReference>
<dbReference type="InterPro" id="IPR027417">
    <property type="entry name" value="P-loop_NTPase"/>
</dbReference>
<feature type="region of interest" description="Disordered" evidence="6">
    <location>
        <begin position="42"/>
        <end position="283"/>
    </location>
</feature>
<dbReference type="Proteomes" id="UP000440578">
    <property type="component" value="Unassembled WGS sequence"/>
</dbReference>
<dbReference type="AlphaFoldDB" id="A0A6A4VWM7"/>
<evidence type="ECO:0000256" key="2">
    <source>
        <dbReference type="ARBA" id="ARBA00022481"/>
    </source>
</evidence>
<evidence type="ECO:0000259" key="8">
    <source>
        <dbReference type="PROSITE" id="PS50800"/>
    </source>
</evidence>
<dbReference type="FunFam" id="3.40.50.300:FF:000355">
    <property type="entry name" value="Heterogeneous nuclear ribonucleoprotein U-like 1, isoform CRA_a"/>
    <property type="match status" value="1"/>
</dbReference>
<evidence type="ECO:0000256" key="1">
    <source>
        <dbReference type="ARBA" id="ARBA00004123"/>
    </source>
</evidence>
<dbReference type="SUPFAM" id="SSF52540">
    <property type="entry name" value="P-loop containing nucleoside triphosphate hydrolases"/>
    <property type="match status" value="1"/>
</dbReference>
<reference evidence="9 10" key="1">
    <citation type="submission" date="2019-07" db="EMBL/GenBank/DDBJ databases">
        <title>Draft genome assembly of a fouling barnacle, Amphibalanus amphitrite (Darwin, 1854): The first reference genome for Thecostraca.</title>
        <authorList>
            <person name="Kim W."/>
        </authorList>
    </citation>
    <scope>NUCLEOTIDE SEQUENCE [LARGE SCALE GENOMIC DNA]</scope>
    <source>
        <strain evidence="9">SNU_AA5</strain>
        <tissue evidence="9">Soma without cirri and trophi</tissue>
    </source>
</reference>
<dbReference type="InterPro" id="IPR013320">
    <property type="entry name" value="ConA-like_dom_sf"/>
</dbReference>
<dbReference type="GO" id="GO:1990904">
    <property type="term" value="C:ribonucleoprotein complex"/>
    <property type="evidence" value="ECO:0007669"/>
    <property type="project" value="UniProtKB-KW"/>
</dbReference>
<dbReference type="InterPro" id="IPR035778">
    <property type="entry name" value="SPRY_hnRNP_U"/>
</dbReference>
<keyword evidence="10" id="KW-1185">Reference proteome</keyword>
<keyword evidence="5" id="KW-0175">Coiled coil</keyword>
<comment type="subcellular location">
    <subcellularLocation>
        <location evidence="1">Nucleus</location>
    </subcellularLocation>
</comment>
<comment type="caution">
    <text evidence="9">The sequence shown here is derived from an EMBL/GenBank/DDBJ whole genome shotgun (WGS) entry which is preliminary data.</text>
</comment>
<dbReference type="Pfam" id="PF00622">
    <property type="entry name" value="SPRY"/>
    <property type="match status" value="1"/>
</dbReference>
<proteinExistence type="predicted"/>
<dbReference type="InterPro" id="IPR043136">
    <property type="entry name" value="B30.2/SPRY_sf"/>
</dbReference>
<dbReference type="GO" id="GO:0000380">
    <property type="term" value="P:alternative mRNA splicing, via spliceosome"/>
    <property type="evidence" value="ECO:0007669"/>
    <property type="project" value="TreeGrafter"/>
</dbReference>
<keyword evidence="9" id="KW-0687">Ribonucleoprotein</keyword>
<dbReference type="PROSITE" id="PS50800">
    <property type="entry name" value="SAP"/>
    <property type="match status" value="1"/>
</dbReference>
<dbReference type="InterPro" id="IPR003877">
    <property type="entry name" value="SPRY_dom"/>
</dbReference>
<dbReference type="CDD" id="cd12884">
    <property type="entry name" value="SPRY_hnRNP"/>
    <property type="match status" value="1"/>
</dbReference>
<dbReference type="SMART" id="SM00513">
    <property type="entry name" value="SAP"/>
    <property type="match status" value="1"/>
</dbReference>
<gene>
    <name evidence="9" type="primary">HNRNPUL1</name>
    <name evidence="9" type="ORF">FJT64_006538</name>
</gene>
<dbReference type="EMBL" id="VIIS01001586">
    <property type="protein sequence ID" value="KAF0296014.1"/>
    <property type="molecule type" value="Genomic_DNA"/>
</dbReference>
<evidence type="ECO:0000313" key="9">
    <source>
        <dbReference type="EMBL" id="KAF0296014.1"/>
    </source>
</evidence>
<name>A0A6A4VWM7_AMPAM</name>
<accession>A0A6A4VWM7</accession>
<evidence type="ECO:0000256" key="5">
    <source>
        <dbReference type="SAM" id="Coils"/>
    </source>
</evidence>
<feature type="domain" description="SAP" evidence="8">
    <location>
        <begin position="5"/>
        <end position="39"/>
    </location>
</feature>
<keyword evidence="3" id="KW-0597">Phosphoprotein</keyword>
<feature type="coiled-coil region" evidence="5">
    <location>
        <begin position="656"/>
        <end position="686"/>
    </location>
</feature>
<dbReference type="SUPFAM" id="SSF68906">
    <property type="entry name" value="SAP domain"/>
    <property type="match status" value="1"/>
</dbReference>
<dbReference type="OrthoDB" id="445357at2759"/>
<dbReference type="InterPro" id="IPR036361">
    <property type="entry name" value="SAP_dom_sf"/>
</dbReference>
<dbReference type="PROSITE" id="PS50188">
    <property type="entry name" value="B302_SPRY"/>
    <property type="match status" value="1"/>
</dbReference>
<dbReference type="Gene3D" id="1.10.720.30">
    <property type="entry name" value="SAP domain"/>
    <property type="match status" value="1"/>
</dbReference>
<evidence type="ECO:0000256" key="4">
    <source>
        <dbReference type="ARBA" id="ARBA00023242"/>
    </source>
</evidence>
<dbReference type="GO" id="GO:0005634">
    <property type="term" value="C:nucleus"/>
    <property type="evidence" value="ECO:0007669"/>
    <property type="project" value="UniProtKB-SubCell"/>
</dbReference>
<dbReference type="InterPro" id="IPR003034">
    <property type="entry name" value="SAP_dom"/>
</dbReference>
<dbReference type="SUPFAM" id="SSF49899">
    <property type="entry name" value="Concanavalin A-like lectins/glucanases"/>
    <property type="match status" value="1"/>
</dbReference>
<feature type="compositionally biased region" description="Basic and acidic residues" evidence="6">
    <location>
        <begin position="210"/>
        <end position="220"/>
    </location>
</feature>
<evidence type="ECO:0000256" key="3">
    <source>
        <dbReference type="ARBA" id="ARBA00022553"/>
    </source>
</evidence>
<feature type="domain" description="B30.2/SPRY" evidence="7">
    <location>
        <begin position="259"/>
        <end position="471"/>
    </location>
</feature>
<keyword evidence="4" id="KW-0539">Nucleus</keyword>
<evidence type="ECO:0000313" key="10">
    <source>
        <dbReference type="Proteomes" id="UP000440578"/>
    </source>
</evidence>
<feature type="compositionally biased region" description="Polar residues" evidence="6">
    <location>
        <begin position="166"/>
        <end position="185"/>
    </location>
</feature>
<protein>
    <submittedName>
        <fullName evidence="9">Heterogeneous nuclear ribonucleoprotein U-like protein 1</fullName>
    </submittedName>
</protein>
<dbReference type="PANTHER" id="PTHR12381:SF56">
    <property type="entry name" value="B30.2_SPRY DOMAIN-CONTAINING PROTEIN-RELATED"/>
    <property type="match status" value="1"/>
</dbReference>
<feature type="compositionally biased region" description="Basic and acidic residues" evidence="6">
    <location>
        <begin position="71"/>
        <end position="86"/>
    </location>
</feature>